<dbReference type="InterPro" id="IPR024072">
    <property type="entry name" value="DHFR-like_dom_sf"/>
</dbReference>
<evidence type="ECO:0000313" key="4">
    <source>
        <dbReference type="Proteomes" id="UP000235598"/>
    </source>
</evidence>
<feature type="non-terminal residue" evidence="3">
    <location>
        <position position="86"/>
    </location>
</feature>
<name>A0A2N6VIR5_9MICO</name>
<dbReference type="InterPro" id="IPR002734">
    <property type="entry name" value="RibDG_C"/>
</dbReference>
<proteinExistence type="predicted"/>
<evidence type="ECO:0000259" key="2">
    <source>
        <dbReference type="Pfam" id="PF01872"/>
    </source>
</evidence>
<dbReference type="AlphaFoldDB" id="A0A2N6VIR5"/>
<sequence>MQAATCPTRARRCPTHRTRACAAARRPSTTAIPSDRPRVQSNMVQSLDGKIAGADGLSGTISSPSDKRVFAVLRSLADVVIVGAST</sequence>
<feature type="domain" description="Bacterial bifunctional deaminase-reductase C-terminal" evidence="2">
    <location>
        <begin position="37"/>
        <end position="86"/>
    </location>
</feature>
<protein>
    <recommendedName>
        <fullName evidence="2">Bacterial bifunctional deaminase-reductase C-terminal domain-containing protein</fullName>
    </recommendedName>
</protein>
<dbReference type="GO" id="GO:0009231">
    <property type="term" value="P:riboflavin biosynthetic process"/>
    <property type="evidence" value="ECO:0007669"/>
    <property type="project" value="InterPro"/>
</dbReference>
<dbReference type="GO" id="GO:0008703">
    <property type="term" value="F:5-amino-6-(5-phosphoribosylamino)uracil reductase activity"/>
    <property type="evidence" value="ECO:0007669"/>
    <property type="project" value="InterPro"/>
</dbReference>
<feature type="compositionally biased region" description="Low complexity" evidence="1">
    <location>
        <begin position="20"/>
        <end position="31"/>
    </location>
</feature>
<evidence type="ECO:0000256" key="1">
    <source>
        <dbReference type="SAM" id="MobiDB-lite"/>
    </source>
</evidence>
<dbReference type="Pfam" id="PF01872">
    <property type="entry name" value="RibD_C"/>
    <property type="match status" value="1"/>
</dbReference>
<evidence type="ECO:0000313" key="3">
    <source>
        <dbReference type="EMBL" id="PMD04030.1"/>
    </source>
</evidence>
<accession>A0A2N6VIR5</accession>
<dbReference type="EMBL" id="PNHK01000461">
    <property type="protein sequence ID" value="PMD04030.1"/>
    <property type="molecule type" value="Genomic_DNA"/>
</dbReference>
<dbReference type="SUPFAM" id="SSF53597">
    <property type="entry name" value="Dihydrofolate reductase-like"/>
    <property type="match status" value="1"/>
</dbReference>
<gene>
    <name evidence="3" type="ORF">CJ199_14525</name>
</gene>
<comment type="caution">
    <text evidence="3">The sequence shown here is derived from an EMBL/GenBank/DDBJ whole genome shotgun (WGS) entry which is preliminary data.</text>
</comment>
<reference evidence="3 4" key="1">
    <citation type="submission" date="2017-09" db="EMBL/GenBank/DDBJ databases">
        <title>Bacterial strain isolated from the female urinary microbiota.</title>
        <authorList>
            <person name="Thomas-White K."/>
            <person name="Kumar N."/>
            <person name="Forster S."/>
            <person name="Putonti C."/>
            <person name="Lawley T."/>
            <person name="Wolfe A.J."/>
        </authorList>
    </citation>
    <scope>NUCLEOTIDE SEQUENCE [LARGE SCALE GENOMIC DNA]</scope>
    <source>
        <strain evidence="3 4">UMB1301</strain>
    </source>
</reference>
<feature type="region of interest" description="Disordered" evidence="1">
    <location>
        <begin position="17"/>
        <end position="36"/>
    </location>
</feature>
<dbReference type="Gene3D" id="3.40.430.10">
    <property type="entry name" value="Dihydrofolate Reductase, subunit A"/>
    <property type="match status" value="1"/>
</dbReference>
<dbReference type="Proteomes" id="UP000235598">
    <property type="component" value="Unassembled WGS sequence"/>
</dbReference>
<organism evidence="3 4">
    <name type="scientific">Brevibacterium paucivorans</name>
    <dbReference type="NCBI Taxonomy" id="170994"/>
    <lineage>
        <taxon>Bacteria</taxon>
        <taxon>Bacillati</taxon>
        <taxon>Actinomycetota</taxon>
        <taxon>Actinomycetes</taxon>
        <taxon>Micrococcales</taxon>
        <taxon>Brevibacteriaceae</taxon>
        <taxon>Brevibacterium</taxon>
    </lineage>
</organism>